<feature type="transmembrane region" description="Helical" evidence="1">
    <location>
        <begin position="12"/>
        <end position="31"/>
    </location>
</feature>
<organism evidence="2 3">
    <name type="scientific">Calocera viscosa (strain TUFC12733)</name>
    <dbReference type="NCBI Taxonomy" id="1330018"/>
    <lineage>
        <taxon>Eukaryota</taxon>
        <taxon>Fungi</taxon>
        <taxon>Dikarya</taxon>
        <taxon>Basidiomycota</taxon>
        <taxon>Agaricomycotina</taxon>
        <taxon>Dacrymycetes</taxon>
        <taxon>Dacrymycetales</taxon>
        <taxon>Dacrymycetaceae</taxon>
        <taxon>Calocera</taxon>
    </lineage>
</organism>
<keyword evidence="1" id="KW-0472">Membrane</keyword>
<keyword evidence="1" id="KW-0812">Transmembrane</keyword>
<proteinExistence type="predicted"/>
<evidence type="ECO:0000313" key="2">
    <source>
        <dbReference type="EMBL" id="KZO93661.1"/>
    </source>
</evidence>
<name>A0A167JJM1_CALVF</name>
<protein>
    <submittedName>
        <fullName evidence="2">Uncharacterized protein</fullName>
    </submittedName>
</protein>
<reference evidence="2 3" key="1">
    <citation type="journal article" date="2016" name="Mol. Biol. Evol.">
        <title>Comparative Genomics of Early-Diverging Mushroom-Forming Fungi Provides Insights into the Origins of Lignocellulose Decay Capabilities.</title>
        <authorList>
            <person name="Nagy L.G."/>
            <person name="Riley R."/>
            <person name="Tritt A."/>
            <person name="Adam C."/>
            <person name="Daum C."/>
            <person name="Floudas D."/>
            <person name="Sun H."/>
            <person name="Yadav J.S."/>
            <person name="Pangilinan J."/>
            <person name="Larsson K.H."/>
            <person name="Matsuura K."/>
            <person name="Barry K."/>
            <person name="Labutti K."/>
            <person name="Kuo R."/>
            <person name="Ohm R.A."/>
            <person name="Bhattacharya S.S."/>
            <person name="Shirouzu T."/>
            <person name="Yoshinaga Y."/>
            <person name="Martin F.M."/>
            <person name="Grigoriev I.V."/>
            <person name="Hibbett D.S."/>
        </authorList>
    </citation>
    <scope>NUCLEOTIDE SEQUENCE [LARGE SCALE GENOMIC DNA]</scope>
    <source>
        <strain evidence="2 3">TUFC12733</strain>
    </source>
</reference>
<sequence length="138" mass="15620">MARLSHANLRFFFIVSQLPCLVMSVYIGVGWNGTTFPGWVKASRFSNTAEVMKDALIWNSGPEEFEEIRVLGHTVPYGRLARGHIDCMDPESEWIQSLIPRAPFTAPSPEYVANVKCVFSVFQLAYAAMHFPCEYQNL</sequence>
<dbReference type="Proteomes" id="UP000076738">
    <property type="component" value="Unassembled WGS sequence"/>
</dbReference>
<gene>
    <name evidence="2" type="ORF">CALVIDRAFT_529381</name>
</gene>
<evidence type="ECO:0000313" key="3">
    <source>
        <dbReference type="Proteomes" id="UP000076738"/>
    </source>
</evidence>
<keyword evidence="3" id="KW-1185">Reference proteome</keyword>
<accession>A0A167JJM1</accession>
<dbReference type="AlphaFoldDB" id="A0A167JJM1"/>
<keyword evidence="1" id="KW-1133">Transmembrane helix</keyword>
<dbReference type="EMBL" id="KV417300">
    <property type="protein sequence ID" value="KZO93661.1"/>
    <property type="molecule type" value="Genomic_DNA"/>
</dbReference>
<evidence type="ECO:0000256" key="1">
    <source>
        <dbReference type="SAM" id="Phobius"/>
    </source>
</evidence>